<gene>
    <name evidence="2" type="primary">wzy</name>
</gene>
<feature type="transmembrane region" description="Helical" evidence="1">
    <location>
        <begin position="301"/>
        <end position="322"/>
    </location>
</feature>
<reference evidence="2" key="1">
    <citation type="submission" date="2008-08" db="EMBL/GenBank/DDBJ databases">
        <title>The Emergence and Radiations of a Pathogen: High Resolution, Pan-Chromosomal Analysis of the Evolution of Escherichia coli O157:H7 and O157:H-.</title>
        <authorList>
            <person name="Leopold S.R."/>
            <person name="Magrini V.J."/>
            <person name="Holt N.J."/>
            <person name="Shaikh N."/>
            <person name="Mardis E.R."/>
            <person name="Cagno J.R."/>
            <person name="Ogura Y."/>
            <person name="Iguchi A."/>
            <person name="Hayashi T."/>
            <person name="Mellmann A."/>
            <person name="Karch H."/>
            <person name="Besser T.E."/>
            <person name="Sawyer S.A."/>
            <person name="Whittam T.S."/>
            <person name="Tarr P.I."/>
        </authorList>
    </citation>
    <scope>NUCLEOTIDE SEQUENCE</scope>
    <source>
        <strain evidence="2">TB182A</strain>
    </source>
</reference>
<keyword evidence="1" id="KW-0812">Transmembrane</keyword>
<name>B1B4K1_ECOLX</name>
<keyword evidence="1" id="KW-0472">Membrane</keyword>
<feature type="transmembrane region" description="Helical" evidence="1">
    <location>
        <begin position="80"/>
        <end position="101"/>
    </location>
</feature>
<proteinExistence type="predicted"/>
<feature type="transmembrane region" description="Helical" evidence="1">
    <location>
        <begin position="153"/>
        <end position="175"/>
    </location>
</feature>
<feature type="transmembrane region" description="Helical" evidence="1">
    <location>
        <begin position="226"/>
        <end position="245"/>
    </location>
</feature>
<accession>B1B4K1</accession>
<feature type="transmembrane region" description="Helical" evidence="1">
    <location>
        <begin position="187"/>
        <end position="206"/>
    </location>
</feature>
<evidence type="ECO:0000313" key="2">
    <source>
        <dbReference type="EMBL" id="BAG11840.1"/>
    </source>
</evidence>
<feature type="transmembrane region" description="Helical" evidence="1">
    <location>
        <begin position="6"/>
        <end position="25"/>
    </location>
</feature>
<dbReference type="AlphaFoldDB" id="B1B4K1"/>
<organism evidence="2">
    <name type="scientific">Escherichia coli O55:H7</name>
    <dbReference type="NCBI Taxonomy" id="244320"/>
    <lineage>
        <taxon>Bacteria</taxon>
        <taxon>Pseudomonadati</taxon>
        <taxon>Pseudomonadota</taxon>
        <taxon>Gammaproteobacteria</taxon>
        <taxon>Enterobacterales</taxon>
        <taxon>Enterobacteriaceae</taxon>
        <taxon>Escherichia</taxon>
    </lineage>
</organism>
<dbReference type="RefSeq" id="WP_000482333.1">
    <property type="nucleotide sequence ID" value="NZ_CP038383.1"/>
</dbReference>
<feature type="transmembrane region" description="Helical" evidence="1">
    <location>
        <begin position="252"/>
        <end position="268"/>
    </location>
</feature>
<dbReference type="EMBL" id="AB453015">
    <property type="protein sequence ID" value="BAG11840.1"/>
    <property type="molecule type" value="Genomic_DNA"/>
</dbReference>
<protein>
    <submittedName>
        <fullName evidence="2">O-antigen polymerase Wzy</fullName>
    </submittedName>
</protein>
<sequence length="325" mass="37616">MFNKKYVVIIWGGVLSLLCSLPLSIQGGFDDSLVYYEQAIYIWNNGLLEGLSSIYHQTNKFEIGMGLFFYLQGFLGEGRFVFILLNLFLVNFLAVLIYLKINDEVRISPSLLCVTLMLMSYYVFSNNIYVWRSIICLYFLVLMIYSKTKYKKIIFIGLGLLFHYTFILFLCVYYFCRVNKIGKFKFVIVSIIISFIISNFLYWMSYASLFVSGGELSLFMSQDNEALKRLIISGTFLFLLLMINLESETNNWVLYKLSLFFCILSIFLCDNWQLSWRVFVPAAILGTAIILSNIKKKDSVVLLGITLSIIPTFRLIFNLLILGHP</sequence>
<keyword evidence="1" id="KW-1133">Transmembrane helix</keyword>
<evidence type="ECO:0000256" key="1">
    <source>
        <dbReference type="SAM" id="Phobius"/>
    </source>
</evidence>
<feature type="transmembrane region" description="Helical" evidence="1">
    <location>
        <begin position="274"/>
        <end position="294"/>
    </location>
</feature>
<feature type="transmembrane region" description="Helical" evidence="1">
    <location>
        <begin position="129"/>
        <end position="147"/>
    </location>
</feature>